<dbReference type="Proteomes" id="UP000433483">
    <property type="component" value="Unassembled WGS sequence"/>
</dbReference>
<evidence type="ECO:0000313" key="6">
    <source>
        <dbReference type="EMBL" id="KAE9357810.1"/>
    </source>
</evidence>
<gene>
    <name evidence="5" type="ORF">PF001_g1745</name>
    <name evidence="4" type="ORF">PF002_g2341</name>
    <name evidence="3" type="ORF">PF005_g8221</name>
    <name evidence="2" type="ORF">PF006_g2899</name>
    <name evidence="1" type="ORF">PF007_g8215</name>
    <name evidence="6" type="ORF">PF008_g2982</name>
</gene>
<dbReference type="Proteomes" id="UP000441208">
    <property type="component" value="Unassembled WGS sequence"/>
</dbReference>
<evidence type="ECO:0000313" key="4">
    <source>
        <dbReference type="EMBL" id="KAE9255443.1"/>
    </source>
</evidence>
<evidence type="ECO:0000313" key="7">
    <source>
        <dbReference type="Proteomes" id="UP000433483"/>
    </source>
</evidence>
<dbReference type="EMBL" id="QXGD01000060">
    <property type="protein sequence ID" value="KAE9255443.1"/>
    <property type="molecule type" value="Genomic_DNA"/>
</dbReference>
<evidence type="ECO:0000313" key="3">
    <source>
        <dbReference type="EMBL" id="KAE9218563.1"/>
    </source>
</evidence>
<dbReference type="Proteomes" id="UP000440367">
    <property type="component" value="Unassembled WGS sequence"/>
</dbReference>
<dbReference type="EMBL" id="QXGA01000087">
    <property type="protein sequence ID" value="KAE9152929.1"/>
    <property type="molecule type" value="Genomic_DNA"/>
</dbReference>
<organism evidence="2 10">
    <name type="scientific">Phytophthora fragariae</name>
    <dbReference type="NCBI Taxonomy" id="53985"/>
    <lineage>
        <taxon>Eukaryota</taxon>
        <taxon>Sar</taxon>
        <taxon>Stramenopiles</taxon>
        <taxon>Oomycota</taxon>
        <taxon>Peronosporomycetes</taxon>
        <taxon>Peronosporales</taxon>
        <taxon>Peronosporaceae</taxon>
        <taxon>Phytophthora</taxon>
    </lineage>
</organism>
<keyword evidence="7" id="KW-1185">Reference proteome</keyword>
<reference evidence="7 8" key="1">
    <citation type="submission" date="2018-08" db="EMBL/GenBank/DDBJ databases">
        <title>Genomic investigation of the strawberry pathogen Phytophthora fragariae indicates pathogenicity is determined by transcriptional variation in three key races.</title>
        <authorList>
            <person name="Adams T.M."/>
            <person name="Armitage A.D."/>
            <person name="Sobczyk M.K."/>
            <person name="Bates H.J."/>
            <person name="Dunwell J.M."/>
            <person name="Nellist C.F."/>
            <person name="Harrison R.J."/>
        </authorList>
    </citation>
    <scope>NUCLEOTIDE SEQUENCE [LARGE SCALE GENOMIC DNA]</scope>
    <source>
        <strain evidence="5 8">A4</strain>
        <strain evidence="4 9">BC-1</strain>
        <strain evidence="3 7">NOV-27</strain>
        <strain evidence="2 10">NOV-5</strain>
        <strain evidence="1 11">NOV-71</strain>
        <strain evidence="6 12">NOV-77</strain>
    </source>
</reference>
<comment type="caution">
    <text evidence="2">The sequence shown here is derived from an EMBL/GenBank/DDBJ whole genome shotgun (WGS) entry which is preliminary data.</text>
</comment>
<sequence length="33" mass="3329">MNLYDNGCQVQSKLADLTILSDGGVAASAGSND</sequence>
<evidence type="ECO:0000313" key="10">
    <source>
        <dbReference type="Proteomes" id="UP000440732"/>
    </source>
</evidence>
<dbReference type="Proteomes" id="UP000440732">
    <property type="component" value="Unassembled WGS sequence"/>
</dbReference>
<dbReference type="EMBL" id="QXGE01000044">
    <property type="protein sequence ID" value="KAE9327794.1"/>
    <property type="molecule type" value="Genomic_DNA"/>
</dbReference>
<accession>A0A6A3UNS6</accession>
<dbReference type="EMBL" id="QXFY01000087">
    <property type="protein sequence ID" value="KAE9357810.1"/>
    <property type="molecule type" value="Genomic_DNA"/>
</dbReference>
<evidence type="ECO:0000313" key="1">
    <source>
        <dbReference type="EMBL" id="KAE9120312.1"/>
    </source>
</evidence>
<dbReference type="EMBL" id="QXGB01000344">
    <property type="protein sequence ID" value="KAE9218563.1"/>
    <property type="molecule type" value="Genomic_DNA"/>
</dbReference>
<protein>
    <submittedName>
        <fullName evidence="2">Uncharacterized protein</fullName>
    </submittedName>
</protein>
<evidence type="ECO:0000313" key="8">
    <source>
        <dbReference type="Proteomes" id="UP000437068"/>
    </source>
</evidence>
<name>A0A6A3UNS6_9STRA</name>
<dbReference type="AlphaFoldDB" id="A0A6A3UNS6"/>
<dbReference type="Proteomes" id="UP000486351">
    <property type="component" value="Unassembled WGS sequence"/>
</dbReference>
<dbReference type="Proteomes" id="UP000437068">
    <property type="component" value="Unassembled WGS sequence"/>
</dbReference>
<evidence type="ECO:0000313" key="12">
    <source>
        <dbReference type="Proteomes" id="UP000486351"/>
    </source>
</evidence>
<evidence type="ECO:0000313" key="5">
    <source>
        <dbReference type="EMBL" id="KAE9327794.1"/>
    </source>
</evidence>
<dbReference type="EMBL" id="QXFZ01000340">
    <property type="protein sequence ID" value="KAE9120312.1"/>
    <property type="molecule type" value="Genomic_DNA"/>
</dbReference>
<evidence type="ECO:0000313" key="11">
    <source>
        <dbReference type="Proteomes" id="UP000441208"/>
    </source>
</evidence>
<evidence type="ECO:0000313" key="9">
    <source>
        <dbReference type="Proteomes" id="UP000440367"/>
    </source>
</evidence>
<evidence type="ECO:0000313" key="2">
    <source>
        <dbReference type="EMBL" id="KAE9152929.1"/>
    </source>
</evidence>
<proteinExistence type="predicted"/>